<reference evidence="3" key="1">
    <citation type="submission" date="2016-06" db="EMBL/GenBank/DDBJ databases">
        <authorList>
            <person name="Sutton G."/>
            <person name="Brinkac L."/>
            <person name="Sanka R."/>
            <person name="Adams M."/>
            <person name="Lau E."/>
            <person name="Sam S."/>
            <person name="Sreng N."/>
            <person name="Him V."/>
            <person name="Kerleguer A."/>
            <person name="Cheng S."/>
        </authorList>
    </citation>
    <scope>NUCLEOTIDE SEQUENCE [LARGE SCALE GENOMIC DNA]</scope>
    <source>
        <strain evidence="3">E1876</strain>
    </source>
</reference>
<dbReference type="InterPro" id="IPR029058">
    <property type="entry name" value="AB_hydrolase_fold"/>
</dbReference>
<dbReference type="Pfam" id="PF03583">
    <property type="entry name" value="LIP"/>
    <property type="match status" value="1"/>
</dbReference>
<dbReference type="GO" id="GO:0004806">
    <property type="term" value="F:triacylglycerol lipase activity"/>
    <property type="evidence" value="ECO:0007669"/>
    <property type="project" value="InterPro"/>
</dbReference>
<dbReference type="AlphaFoldDB" id="A0A1A2XZR4"/>
<dbReference type="InterPro" id="IPR005152">
    <property type="entry name" value="Lipase_secreted"/>
</dbReference>
<name>A0A1A2XZR4_MYCSD</name>
<feature type="region of interest" description="Disordered" evidence="1">
    <location>
        <begin position="1"/>
        <end position="36"/>
    </location>
</feature>
<dbReference type="OrthoDB" id="9798122at2"/>
<dbReference type="PIRSF" id="PIRSF029171">
    <property type="entry name" value="Esterase_LipA"/>
    <property type="match status" value="1"/>
</dbReference>
<feature type="compositionally biased region" description="Basic and acidic residues" evidence="1">
    <location>
        <begin position="1"/>
        <end position="11"/>
    </location>
</feature>
<accession>A0A1A2XZR4</accession>
<evidence type="ECO:0000313" key="2">
    <source>
        <dbReference type="EMBL" id="OBI30381.1"/>
    </source>
</evidence>
<evidence type="ECO:0000256" key="1">
    <source>
        <dbReference type="SAM" id="MobiDB-lite"/>
    </source>
</evidence>
<dbReference type="EMBL" id="LZKG01000075">
    <property type="protein sequence ID" value="OBI30381.1"/>
    <property type="molecule type" value="Genomic_DNA"/>
</dbReference>
<sequence length="445" mass="48197">MDSDSLARETSVEWIGQAPHQPLRSGDRPLRPAEDPFYEPPVGFQHAVAGTVLRSREVELAFMGLIPQQLVATQLLYRTVDRNNVPQATVTTVLVPRDRDRTRPCPIVSYQCAIDAVDSRCFPSYALRRRAWAHGSFTQLEFVLIAAILAQGWAVSIPDHEGCGGHWGAPYEPGYFVLDGVRAAQGAEQLGLSPDDPVGLWGYSGGGLATAWAAEVSSGYAPELNVVGVALGSPVGDLGNTLQRLNGSFWSGLPAIMIAALARVYPELDKVIEEHATVNGRALLHSLESASTAAAVLRLHHRALDTYIDKPLDELIEHPAVQHVFDDTRLGTAVPAPPVLMVQAIHDQVISVEDIDTLAETYAAGGARLTYHRDLLSEHILLHPLSAPMVLDWLRDRFAGRPLPDGAVQSQWPALLNPKTYLGLARLGVVAARVITGGALRRLPL</sequence>
<organism evidence="2 3">
    <name type="scientific">Mycolicibacter sinensis (strain JDM601)</name>
    <name type="common">Mycobacterium sinense</name>
    <dbReference type="NCBI Taxonomy" id="875328"/>
    <lineage>
        <taxon>Bacteria</taxon>
        <taxon>Bacillati</taxon>
        <taxon>Actinomycetota</taxon>
        <taxon>Actinomycetes</taxon>
        <taxon>Mycobacteriales</taxon>
        <taxon>Mycobacteriaceae</taxon>
        <taxon>Mycolicibacter</taxon>
    </lineage>
</organism>
<dbReference type="PANTHER" id="PTHR34853">
    <property type="match status" value="1"/>
</dbReference>
<proteinExistence type="predicted"/>
<comment type="caution">
    <text evidence="2">The sequence shown here is derived from an EMBL/GenBank/DDBJ whole genome shotgun (WGS) entry which is preliminary data.</text>
</comment>
<dbReference type="Gene3D" id="1.10.260.130">
    <property type="match status" value="1"/>
</dbReference>
<dbReference type="PANTHER" id="PTHR34853:SF1">
    <property type="entry name" value="LIPASE 5"/>
    <property type="match status" value="1"/>
</dbReference>
<evidence type="ECO:0000313" key="3">
    <source>
        <dbReference type="Proteomes" id="UP000093943"/>
    </source>
</evidence>
<protein>
    <submittedName>
        <fullName evidence="2">Lipase</fullName>
    </submittedName>
</protein>
<dbReference type="Proteomes" id="UP000093943">
    <property type="component" value="Unassembled WGS sequence"/>
</dbReference>
<dbReference type="SUPFAM" id="SSF53474">
    <property type="entry name" value="alpha/beta-Hydrolases"/>
    <property type="match status" value="1"/>
</dbReference>
<dbReference type="RefSeq" id="WP_064920848.1">
    <property type="nucleotide sequence ID" value="NZ_LZJK01000046.1"/>
</dbReference>
<feature type="compositionally biased region" description="Basic and acidic residues" evidence="1">
    <location>
        <begin position="25"/>
        <end position="34"/>
    </location>
</feature>
<dbReference type="Gene3D" id="3.40.50.1820">
    <property type="entry name" value="alpha/beta hydrolase"/>
    <property type="match status" value="1"/>
</dbReference>
<dbReference type="GO" id="GO:0016042">
    <property type="term" value="P:lipid catabolic process"/>
    <property type="evidence" value="ECO:0007669"/>
    <property type="project" value="InterPro"/>
</dbReference>
<gene>
    <name evidence="2" type="ORF">A5710_20090</name>
</gene>